<evidence type="ECO:0000313" key="2">
    <source>
        <dbReference type="EMBL" id="KAK7256099.1"/>
    </source>
</evidence>
<gene>
    <name evidence="2" type="ORF">RIF29_29533</name>
</gene>
<feature type="compositionally biased region" description="Acidic residues" evidence="1">
    <location>
        <begin position="178"/>
        <end position="191"/>
    </location>
</feature>
<evidence type="ECO:0000256" key="1">
    <source>
        <dbReference type="SAM" id="MobiDB-lite"/>
    </source>
</evidence>
<comment type="caution">
    <text evidence="2">The sequence shown here is derived from an EMBL/GenBank/DDBJ whole genome shotgun (WGS) entry which is preliminary data.</text>
</comment>
<evidence type="ECO:0000313" key="3">
    <source>
        <dbReference type="Proteomes" id="UP001372338"/>
    </source>
</evidence>
<dbReference type="Proteomes" id="UP001372338">
    <property type="component" value="Unassembled WGS sequence"/>
</dbReference>
<sequence length="317" mass="35815">MLLSVGEGGRGFCAIKGQRTITSVVELKADDVELKRAKECYVGKLTNKEDVMSFQDTLFKEGFFSIKCTLMGGNYVLLKGDDVNDLPALIDKEKAWINACCLSHLFNVVGSFISLHPDTMNRKRLDIARGLISLTSLTRIDKIIMVKDGNEEFAVSLTEIPGGGEPWCEKEVLSMDELLSESDEEDQDSDDSDHRWLVGDEDGNSNSRKSWEEDDDVEWVQESLQFEPANAPFYNVVRKTVVRKTVVIQHTNQLTRREEEDPVTNVAASLVKDVAIIRNRGVVVEETQIWGGADMLGERKCILRLTLQHYHVKKERF</sequence>
<protein>
    <submittedName>
        <fullName evidence="2">Uncharacterized protein</fullName>
    </submittedName>
</protein>
<feature type="region of interest" description="Disordered" evidence="1">
    <location>
        <begin position="178"/>
        <end position="213"/>
    </location>
</feature>
<accession>A0AAN9EFN4</accession>
<keyword evidence="3" id="KW-1185">Reference proteome</keyword>
<reference evidence="2 3" key="1">
    <citation type="submission" date="2024-01" db="EMBL/GenBank/DDBJ databases">
        <title>The genomes of 5 underutilized Papilionoideae crops provide insights into root nodulation and disease resistanc.</title>
        <authorList>
            <person name="Yuan L."/>
        </authorList>
    </citation>
    <scope>NUCLEOTIDE SEQUENCE [LARGE SCALE GENOMIC DNA]</scope>
    <source>
        <strain evidence="2">ZHUSHIDOU_FW_LH</strain>
        <tissue evidence="2">Leaf</tissue>
    </source>
</reference>
<dbReference type="AlphaFoldDB" id="A0AAN9EFN4"/>
<organism evidence="2 3">
    <name type="scientific">Crotalaria pallida</name>
    <name type="common">Smooth rattlebox</name>
    <name type="synonym">Crotalaria striata</name>
    <dbReference type="NCBI Taxonomy" id="3830"/>
    <lineage>
        <taxon>Eukaryota</taxon>
        <taxon>Viridiplantae</taxon>
        <taxon>Streptophyta</taxon>
        <taxon>Embryophyta</taxon>
        <taxon>Tracheophyta</taxon>
        <taxon>Spermatophyta</taxon>
        <taxon>Magnoliopsida</taxon>
        <taxon>eudicotyledons</taxon>
        <taxon>Gunneridae</taxon>
        <taxon>Pentapetalae</taxon>
        <taxon>rosids</taxon>
        <taxon>fabids</taxon>
        <taxon>Fabales</taxon>
        <taxon>Fabaceae</taxon>
        <taxon>Papilionoideae</taxon>
        <taxon>50 kb inversion clade</taxon>
        <taxon>genistoids sensu lato</taxon>
        <taxon>core genistoids</taxon>
        <taxon>Crotalarieae</taxon>
        <taxon>Crotalaria</taxon>
    </lineage>
</organism>
<name>A0AAN9EFN4_CROPI</name>
<proteinExistence type="predicted"/>
<dbReference type="EMBL" id="JAYWIO010000006">
    <property type="protein sequence ID" value="KAK7256099.1"/>
    <property type="molecule type" value="Genomic_DNA"/>
</dbReference>